<organism evidence="1 2">
    <name type="scientific">Nicotiana sylvestris</name>
    <name type="common">Wood tobacco</name>
    <name type="synonym">South American tobacco</name>
    <dbReference type="NCBI Taxonomy" id="4096"/>
    <lineage>
        <taxon>Eukaryota</taxon>
        <taxon>Viridiplantae</taxon>
        <taxon>Streptophyta</taxon>
        <taxon>Embryophyta</taxon>
        <taxon>Tracheophyta</taxon>
        <taxon>Spermatophyta</taxon>
        <taxon>Magnoliopsida</taxon>
        <taxon>eudicotyledons</taxon>
        <taxon>Gunneridae</taxon>
        <taxon>Pentapetalae</taxon>
        <taxon>asterids</taxon>
        <taxon>lamiids</taxon>
        <taxon>Solanales</taxon>
        <taxon>Solanaceae</taxon>
        <taxon>Nicotianoideae</taxon>
        <taxon>Nicotianeae</taxon>
        <taxon>Nicotiana</taxon>
    </lineage>
</organism>
<dbReference type="SUPFAM" id="SSF56672">
    <property type="entry name" value="DNA/RNA polymerases"/>
    <property type="match status" value="1"/>
</dbReference>
<dbReference type="GO" id="GO:0003676">
    <property type="term" value="F:nucleic acid binding"/>
    <property type="evidence" value="ECO:0007669"/>
    <property type="project" value="InterPro"/>
</dbReference>
<proteinExistence type="predicted"/>
<accession>A0A1U7VVA1</accession>
<dbReference type="PANTHER" id="PTHR47266">
    <property type="entry name" value="ENDONUCLEASE-RELATED"/>
    <property type="match status" value="1"/>
</dbReference>
<sequence length="359" mass="41322">MTISHCHSFDQMLDRLARRSHFCFLDGYSRYNQISVALEDREKSSPTLMESMPFGECCLAYATHLPHSKGRIAFEELKKRLVTGPIIVASDWEQPFELLCDVSNYVVGAFVGQYLIKKKESKLHVIRWVLRLQEFDLEIRDRKGTENQVADHLSRLEGAEKKGYDECQRIGNISLQHEMSKNPIQEVEVFDVWGIDFIRPFVSSYGNKYILVVVYYMSKWVVAATLPTNDAKGVIENYDVRHKVATPYHPQTSRQVEVSNREIKRVLTKTVNATRTDWARKLDDALWAYCTTFKTLIGMSPYKLVFGKAFHLPLELEHRALWALRQLNLDIEVADRVKWTAAAKAAGAVRTIMTANRMA</sequence>
<reference evidence="1" key="1">
    <citation type="journal article" date="2013" name="Genome Biol.">
        <title>Reference genomes and transcriptomes of Nicotiana sylvestris and Nicotiana tomentosiformis.</title>
        <authorList>
            <person name="Sierro N."/>
            <person name="Battey J.N."/>
            <person name="Ouadi S."/>
            <person name="Bovet L."/>
            <person name="Goepfert S."/>
            <person name="Bakaher N."/>
            <person name="Peitsch M.C."/>
            <person name="Ivanov N.V."/>
        </authorList>
    </citation>
    <scope>NUCLEOTIDE SEQUENCE [LARGE SCALE GENOMIC DNA]</scope>
</reference>
<gene>
    <name evidence="2" type="primary">LOC104219840</name>
</gene>
<dbReference type="Gene3D" id="3.30.70.270">
    <property type="match status" value="1"/>
</dbReference>
<dbReference type="InterPro" id="IPR036397">
    <property type="entry name" value="RNaseH_sf"/>
</dbReference>
<reference evidence="2" key="2">
    <citation type="submission" date="2025-08" db="UniProtKB">
        <authorList>
            <consortium name="RefSeq"/>
        </authorList>
    </citation>
    <scope>IDENTIFICATION</scope>
    <source>
        <tissue evidence="2">Leaf</tissue>
    </source>
</reference>
<dbReference type="RefSeq" id="XP_009768891.1">
    <property type="nucleotide sequence ID" value="XM_009770589.1"/>
</dbReference>
<dbReference type="Proteomes" id="UP000189701">
    <property type="component" value="Unplaced"/>
</dbReference>
<dbReference type="InterPro" id="IPR043502">
    <property type="entry name" value="DNA/RNA_pol_sf"/>
</dbReference>
<dbReference type="InterPro" id="IPR012337">
    <property type="entry name" value="RNaseH-like_sf"/>
</dbReference>
<dbReference type="AlphaFoldDB" id="A0A1U7VVA1"/>
<dbReference type="SUPFAM" id="SSF53098">
    <property type="entry name" value="Ribonuclease H-like"/>
    <property type="match status" value="1"/>
</dbReference>
<dbReference type="InterPro" id="IPR052160">
    <property type="entry name" value="Gypsy_RT_Integrase-like"/>
</dbReference>
<dbReference type="eggNOG" id="KOG0017">
    <property type="taxonomic scope" value="Eukaryota"/>
</dbReference>
<keyword evidence="1" id="KW-1185">Reference proteome</keyword>
<evidence type="ECO:0000313" key="2">
    <source>
        <dbReference type="RefSeq" id="XP_009768891.1"/>
    </source>
</evidence>
<dbReference type="Gene3D" id="3.30.420.10">
    <property type="entry name" value="Ribonuclease H-like superfamily/Ribonuclease H"/>
    <property type="match status" value="2"/>
</dbReference>
<protein>
    <submittedName>
        <fullName evidence="2">Uncharacterized protein LOC104219840</fullName>
    </submittedName>
</protein>
<dbReference type="InterPro" id="IPR043128">
    <property type="entry name" value="Rev_trsase/Diguanyl_cyclase"/>
</dbReference>
<evidence type="ECO:0000313" key="1">
    <source>
        <dbReference type="Proteomes" id="UP000189701"/>
    </source>
</evidence>
<dbReference type="STRING" id="4096.A0A1U7VVA1"/>
<name>A0A1U7VVA1_NICSY</name>